<dbReference type="InterPro" id="IPR037914">
    <property type="entry name" value="SpoVT-AbrB_sf"/>
</dbReference>
<dbReference type="Proteomes" id="UP001596990">
    <property type="component" value="Unassembled WGS sequence"/>
</dbReference>
<protein>
    <submittedName>
        <fullName evidence="2">AbrB/MazE/SpoVT family DNA-binding domain-containing protein</fullName>
    </submittedName>
</protein>
<gene>
    <name evidence="2" type="ORF">ACFQ2J_17655</name>
</gene>
<dbReference type="Gene3D" id="2.10.260.10">
    <property type="match status" value="1"/>
</dbReference>
<keyword evidence="3" id="KW-1185">Reference proteome</keyword>
<name>A0ABW3L691_9BACI</name>
<feature type="domain" description="SpoVT-AbrB" evidence="1">
    <location>
        <begin position="13"/>
        <end position="50"/>
    </location>
</feature>
<proteinExistence type="predicted"/>
<dbReference type="RefSeq" id="WP_386063711.1">
    <property type="nucleotide sequence ID" value="NZ_JBHTKL010000006.1"/>
</dbReference>
<dbReference type="InterPro" id="IPR007159">
    <property type="entry name" value="SpoVT-AbrB_dom"/>
</dbReference>
<dbReference type="EMBL" id="JBHTKL010000006">
    <property type="protein sequence ID" value="MFD1021019.1"/>
    <property type="molecule type" value="Genomic_DNA"/>
</dbReference>
<reference evidence="3" key="1">
    <citation type="journal article" date="2019" name="Int. J. Syst. Evol. Microbiol.">
        <title>The Global Catalogue of Microorganisms (GCM) 10K type strain sequencing project: providing services to taxonomists for standard genome sequencing and annotation.</title>
        <authorList>
            <consortium name="The Broad Institute Genomics Platform"/>
            <consortium name="The Broad Institute Genome Sequencing Center for Infectious Disease"/>
            <person name="Wu L."/>
            <person name="Ma J."/>
        </authorList>
    </citation>
    <scope>NUCLEOTIDE SEQUENCE [LARGE SCALE GENOMIC DNA]</scope>
    <source>
        <strain evidence="3">CCUG 56607</strain>
    </source>
</reference>
<dbReference type="SUPFAM" id="SSF89447">
    <property type="entry name" value="AbrB/MazE/MraZ-like"/>
    <property type="match status" value="1"/>
</dbReference>
<comment type="caution">
    <text evidence="2">The sequence shown here is derived from an EMBL/GenBank/DDBJ whole genome shotgun (WGS) entry which is preliminary data.</text>
</comment>
<keyword evidence="2" id="KW-0238">DNA-binding</keyword>
<evidence type="ECO:0000313" key="2">
    <source>
        <dbReference type="EMBL" id="MFD1021019.1"/>
    </source>
</evidence>
<dbReference type="GO" id="GO:0003677">
    <property type="term" value="F:DNA binding"/>
    <property type="evidence" value="ECO:0007669"/>
    <property type="project" value="UniProtKB-KW"/>
</dbReference>
<evidence type="ECO:0000259" key="1">
    <source>
        <dbReference type="Pfam" id="PF04014"/>
    </source>
</evidence>
<sequence>MGKEVYRCKQLPKTGMVYIPIKWCREFGLESGDQVDIYHDGTDIFIEKASEASLHNKRYISAANSVNIPVEIRNYAGITSKQDYCLYVDETNERFIISLVE</sequence>
<dbReference type="Pfam" id="PF04014">
    <property type="entry name" value="MazE_antitoxin"/>
    <property type="match status" value="1"/>
</dbReference>
<evidence type="ECO:0000313" key="3">
    <source>
        <dbReference type="Proteomes" id="UP001596990"/>
    </source>
</evidence>
<accession>A0ABW3L691</accession>
<organism evidence="2 3">
    <name type="scientific">Thalassobacillus hwangdonensis</name>
    <dbReference type="NCBI Taxonomy" id="546108"/>
    <lineage>
        <taxon>Bacteria</taxon>
        <taxon>Bacillati</taxon>
        <taxon>Bacillota</taxon>
        <taxon>Bacilli</taxon>
        <taxon>Bacillales</taxon>
        <taxon>Bacillaceae</taxon>
        <taxon>Thalassobacillus</taxon>
    </lineage>
</organism>